<evidence type="ECO:0000313" key="2">
    <source>
        <dbReference type="EMBL" id="MDQ0255245.1"/>
    </source>
</evidence>
<evidence type="ECO:0000256" key="1">
    <source>
        <dbReference type="SAM" id="Coils"/>
    </source>
</evidence>
<comment type="caution">
    <text evidence="2">The sequence shown here is derived from an EMBL/GenBank/DDBJ whole genome shotgun (WGS) entry which is preliminary data.</text>
</comment>
<accession>A0ABT9ZWB5</accession>
<keyword evidence="3" id="KW-1185">Reference proteome</keyword>
<dbReference type="InterPro" id="IPR019668">
    <property type="entry name" value="Uncharacterised_YtzC"/>
</dbReference>
<dbReference type="Pfam" id="PF10732">
    <property type="entry name" value="DUF2524"/>
    <property type="match status" value="1"/>
</dbReference>
<gene>
    <name evidence="2" type="ORF">J2S74_002627</name>
</gene>
<proteinExistence type="predicted"/>
<organism evidence="2 3">
    <name type="scientific">Evansella vedderi</name>
    <dbReference type="NCBI Taxonomy" id="38282"/>
    <lineage>
        <taxon>Bacteria</taxon>
        <taxon>Bacillati</taxon>
        <taxon>Bacillota</taxon>
        <taxon>Bacilli</taxon>
        <taxon>Bacillales</taxon>
        <taxon>Bacillaceae</taxon>
        <taxon>Evansella</taxon>
    </lineage>
</organism>
<name>A0ABT9ZWB5_9BACI</name>
<dbReference type="Proteomes" id="UP001230005">
    <property type="component" value="Unassembled WGS sequence"/>
</dbReference>
<dbReference type="EMBL" id="JAUSUG010000009">
    <property type="protein sequence ID" value="MDQ0255245.1"/>
    <property type="molecule type" value="Genomic_DNA"/>
</dbReference>
<sequence>MTEHSHLQSTVEQIQQIMENAEGQLTESKRNESGNAEEFTNAQMQLEEANMELERMIASATNEQRDQLFRLQQRLQHLQNKMILGI</sequence>
<feature type="coiled-coil region" evidence="1">
    <location>
        <begin position="4"/>
        <end position="81"/>
    </location>
</feature>
<evidence type="ECO:0000313" key="3">
    <source>
        <dbReference type="Proteomes" id="UP001230005"/>
    </source>
</evidence>
<protein>
    <submittedName>
        <fullName evidence="2">Chromosome segregation ATPase</fullName>
    </submittedName>
</protein>
<reference evidence="2 3" key="1">
    <citation type="submission" date="2023-07" db="EMBL/GenBank/DDBJ databases">
        <title>Genomic Encyclopedia of Type Strains, Phase IV (KMG-IV): sequencing the most valuable type-strain genomes for metagenomic binning, comparative biology and taxonomic classification.</title>
        <authorList>
            <person name="Goeker M."/>
        </authorList>
    </citation>
    <scope>NUCLEOTIDE SEQUENCE [LARGE SCALE GENOMIC DNA]</scope>
    <source>
        <strain evidence="2 3">DSM 9768</strain>
    </source>
</reference>
<keyword evidence="1" id="KW-0175">Coiled coil</keyword>
<dbReference type="RefSeq" id="WP_307326187.1">
    <property type="nucleotide sequence ID" value="NZ_JAUSUG010000009.1"/>
</dbReference>